<proteinExistence type="predicted"/>
<evidence type="ECO:0000313" key="2">
    <source>
        <dbReference type="Proteomes" id="UP000053424"/>
    </source>
</evidence>
<dbReference type="STRING" id="686832.A0A0C2XVQ3"/>
<evidence type="ECO:0000313" key="1">
    <source>
        <dbReference type="EMBL" id="KIM41718.1"/>
    </source>
</evidence>
<dbReference type="Gene3D" id="3.40.50.300">
    <property type="entry name" value="P-loop containing nucleotide triphosphate hydrolases"/>
    <property type="match status" value="1"/>
</dbReference>
<gene>
    <name evidence="1" type="ORF">M413DRAFT_27310</name>
</gene>
<dbReference type="AlphaFoldDB" id="A0A0C2XVQ3"/>
<dbReference type="OrthoDB" id="3009604at2759"/>
<name>A0A0C2XVQ3_HEBCY</name>
<reference evidence="1 2" key="1">
    <citation type="submission" date="2014-04" db="EMBL/GenBank/DDBJ databases">
        <authorList>
            <consortium name="DOE Joint Genome Institute"/>
            <person name="Kuo A."/>
            <person name="Gay G."/>
            <person name="Dore J."/>
            <person name="Kohler A."/>
            <person name="Nagy L.G."/>
            <person name="Floudas D."/>
            <person name="Copeland A."/>
            <person name="Barry K.W."/>
            <person name="Cichocki N."/>
            <person name="Veneault-Fourrey C."/>
            <person name="LaButti K."/>
            <person name="Lindquist E.A."/>
            <person name="Lipzen A."/>
            <person name="Lundell T."/>
            <person name="Morin E."/>
            <person name="Murat C."/>
            <person name="Sun H."/>
            <person name="Tunlid A."/>
            <person name="Henrissat B."/>
            <person name="Grigoriev I.V."/>
            <person name="Hibbett D.S."/>
            <person name="Martin F."/>
            <person name="Nordberg H.P."/>
            <person name="Cantor M.N."/>
            <person name="Hua S.X."/>
        </authorList>
    </citation>
    <scope>NUCLEOTIDE SEQUENCE [LARGE SCALE GENOMIC DNA]</scope>
    <source>
        <strain evidence="2">h7</strain>
    </source>
</reference>
<dbReference type="HOGENOM" id="CLU_404922_0_0_1"/>
<dbReference type="SUPFAM" id="SSF52540">
    <property type="entry name" value="P-loop containing nucleoside triphosphate hydrolases"/>
    <property type="match status" value="1"/>
</dbReference>
<dbReference type="Proteomes" id="UP000053424">
    <property type="component" value="Unassembled WGS sequence"/>
</dbReference>
<protein>
    <submittedName>
        <fullName evidence="1">Uncharacterized protein</fullName>
    </submittedName>
</protein>
<sequence length="689" mass="78590">MAIDEVRKLTGFMEGDRLFFDIEVPIYSNLNVSDLRELTWEKRKRGFIHILENFDIKNLVLFKLNTPVELRPSRTLAERVSQLDAGVLELLDDPSDELVTIFPEHLSSDGRLHFVVRLSPVPEPMLGMLTGLHQQISLLPDDPTYYSNPAHVIQLPFPSINEIPDQITVSPNYSTSYMGRVCFGTIWQGFHAVMENRRVFYIYGSKGCGKTYLILALACLLVRHGHRVVYLPDCRAMLRAPGPFVYLRNALLFTFADPAFSLYRSLVYHCETLQDLARVCGKYCQAFDRLCFVSDRRDALNPERGDSPDEINFKFGFLETIEGLFIGAVHLELASSMVKEESRLLYQNLALLGGLTTEEMSFWWKHHDALFTKFSVADKQRIEDLTGCLPLLLEPFVAHPGEPREALEPQIWDEPPLSTVVDETLDFAQRDLRSNFQNIIFKPTMEACLMPGDLVCHPNVIDYRYFYVDDRHSGHYTCGLAREAIIQFFRLRGENIHVSLITTEFYKNNPSAMGFIVEHLIIRDLSSWGLRSRDFNIPPAEIVAVLGGSTSLSNNRALGYYVPLKFNRKVVDVVFAGIDQGKSTALVIGIKITVSKPHRDAEAAFFAELDKWLPELRSFKVEPSFLWIYEGNQDRAEIETKLMEERGRLGTVMHWPNHKVAWVSVSDAIGGTLEGFRRECSERRAEGAY</sequence>
<accession>A0A0C2XVQ3</accession>
<dbReference type="InterPro" id="IPR027417">
    <property type="entry name" value="P-loop_NTPase"/>
</dbReference>
<organism evidence="1 2">
    <name type="scientific">Hebeloma cylindrosporum</name>
    <dbReference type="NCBI Taxonomy" id="76867"/>
    <lineage>
        <taxon>Eukaryota</taxon>
        <taxon>Fungi</taxon>
        <taxon>Dikarya</taxon>
        <taxon>Basidiomycota</taxon>
        <taxon>Agaricomycotina</taxon>
        <taxon>Agaricomycetes</taxon>
        <taxon>Agaricomycetidae</taxon>
        <taxon>Agaricales</taxon>
        <taxon>Agaricineae</taxon>
        <taxon>Hymenogastraceae</taxon>
        <taxon>Hebeloma</taxon>
    </lineage>
</organism>
<keyword evidence="2" id="KW-1185">Reference proteome</keyword>
<reference evidence="2" key="2">
    <citation type="submission" date="2015-01" db="EMBL/GenBank/DDBJ databases">
        <title>Evolutionary Origins and Diversification of the Mycorrhizal Mutualists.</title>
        <authorList>
            <consortium name="DOE Joint Genome Institute"/>
            <consortium name="Mycorrhizal Genomics Consortium"/>
            <person name="Kohler A."/>
            <person name="Kuo A."/>
            <person name="Nagy L.G."/>
            <person name="Floudas D."/>
            <person name="Copeland A."/>
            <person name="Barry K.W."/>
            <person name="Cichocki N."/>
            <person name="Veneault-Fourrey C."/>
            <person name="LaButti K."/>
            <person name="Lindquist E.A."/>
            <person name="Lipzen A."/>
            <person name="Lundell T."/>
            <person name="Morin E."/>
            <person name="Murat C."/>
            <person name="Riley R."/>
            <person name="Ohm R."/>
            <person name="Sun H."/>
            <person name="Tunlid A."/>
            <person name="Henrissat B."/>
            <person name="Grigoriev I.V."/>
            <person name="Hibbett D.S."/>
            <person name="Martin F."/>
        </authorList>
    </citation>
    <scope>NUCLEOTIDE SEQUENCE [LARGE SCALE GENOMIC DNA]</scope>
    <source>
        <strain evidence="2">h7</strain>
    </source>
</reference>
<dbReference type="EMBL" id="KN831779">
    <property type="protein sequence ID" value="KIM41718.1"/>
    <property type="molecule type" value="Genomic_DNA"/>
</dbReference>